<feature type="region of interest" description="Disordered" evidence="1">
    <location>
        <begin position="55"/>
        <end position="82"/>
    </location>
</feature>
<dbReference type="InterPro" id="IPR011604">
    <property type="entry name" value="PDDEXK-like_dom_sf"/>
</dbReference>
<dbReference type="Pfam" id="PF09588">
    <property type="entry name" value="YqaJ"/>
    <property type="match status" value="1"/>
</dbReference>
<feature type="compositionally biased region" description="Basic and acidic residues" evidence="1">
    <location>
        <begin position="67"/>
        <end position="82"/>
    </location>
</feature>
<reference evidence="3" key="1">
    <citation type="journal article" date="2015" name="Nature">
        <title>Complex archaea that bridge the gap between prokaryotes and eukaryotes.</title>
        <authorList>
            <person name="Spang A."/>
            <person name="Saw J.H."/>
            <person name="Jorgensen S.L."/>
            <person name="Zaremba-Niedzwiedzka K."/>
            <person name="Martijn J."/>
            <person name="Lind A.E."/>
            <person name="van Eijk R."/>
            <person name="Schleper C."/>
            <person name="Guy L."/>
            <person name="Ettema T.J."/>
        </authorList>
    </citation>
    <scope>NUCLEOTIDE SEQUENCE</scope>
</reference>
<accession>A0A0F9HYU1</accession>
<evidence type="ECO:0000313" key="3">
    <source>
        <dbReference type="EMBL" id="KKL86830.1"/>
    </source>
</evidence>
<name>A0A0F9HYU1_9ZZZZ</name>
<dbReference type="AlphaFoldDB" id="A0A0F9HYU1"/>
<dbReference type="Gene3D" id="3.90.320.10">
    <property type="match status" value="1"/>
</dbReference>
<evidence type="ECO:0000259" key="2">
    <source>
        <dbReference type="Pfam" id="PF09588"/>
    </source>
</evidence>
<dbReference type="InterPro" id="IPR051703">
    <property type="entry name" value="NF-kappa-B_Signaling_Reg"/>
</dbReference>
<dbReference type="InterPro" id="IPR011335">
    <property type="entry name" value="Restrct_endonuc-II-like"/>
</dbReference>
<dbReference type="PANTHER" id="PTHR46609">
    <property type="entry name" value="EXONUCLEASE, PHAGE-TYPE/RECB, C-TERMINAL DOMAIN-CONTAINING PROTEIN"/>
    <property type="match status" value="1"/>
</dbReference>
<dbReference type="EMBL" id="LAZR01021002">
    <property type="protein sequence ID" value="KKL86830.1"/>
    <property type="molecule type" value="Genomic_DNA"/>
</dbReference>
<comment type="caution">
    <text evidence="3">The sequence shown here is derived from an EMBL/GenBank/DDBJ whole genome shotgun (WGS) entry which is preliminary data.</text>
</comment>
<proteinExistence type="predicted"/>
<sequence>MIIHSDIIQGSDEWYKIRLGKVTASNFSKVLAKGQGKTRKAYMLKLAAERLTGESQESYSNGSMDWGTEHEDEARRHYEAIN</sequence>
<gene>
    <name evidence="3" type="ORF">LCGC14_1940760</name>
</gene>
<feature type="non-terminal residue" evidence="3">
    <location>
        <position position="82"/>
    </location>
</feature>
<dbReference type="InterPro" id="IPR019080">
    <property type="entry name" value="YqaJ_viral_recombinase"/>
</dbReference>
<organism evidence="3">
    <name type="scientific">marine sediment metagenome</name>
    <dbReference type="NCBI Taxonomy" id="412755"/>
    <lineage>
        <taxon>unclassified sequences</taxon>
        <taxon>metagenomes</taxon>
        <taxon>ecological metagenomes</taxon>
    </lineage>
</organism>
<feature type="domain" description="YqaJ viral recombinase" evidence="2">
    <location>
        <begin position="13"/>
        <end position="79"/>
    </location>
</feature>
<dbReference type="SUPFAM" id="SSF52980">
    <property type="entry name" value="Restriction endonuclease-like"/>
    <property type="match status" value="1"/>
</dbReference>
<protein>
    <recommendedName>
        <fullName evidence="2">YqaJ viral recombinase domain-containing protein</fullName>
    </recommendedName>
</protein>
<evidence type="ECO:0000256" key="1">
    <source>
        <dbReference type="SAM" id="MobiDB-lite"/>
    </source>
</evidence>
<dbReference type="PANTHER" id="PTHR46609:SF8">
    <property type="entry name" value="YQAJ VIRAL RECOMBINASE DOMAIN-CONTAINING PROTEIN"/>
    <property type="match status" value="1"/>
</dbReference>